<accession>A6N5G6</accession>
<evidence type="ECO:0000313" key="1">
    <source>
        <dbReference type="EMBL" id="ABR13412.1"/>
    </source>
</evidence>
<proteinExistence type="predicted"/>
<protein>
    <submittedName>
        <fullName evidence="1">Uncharacterized protein</fullName>
    </submittedName>
</protein>
<dbReference type="EMBL" id="EF611301">
    <property type="protein sequence ID" value="ABR13412.1"/>
    <property type="molecule type" value="Genomic_DNA"/>
</dbReference>
<organism evidence="1">
    <name type="scientific">Pseudomonas aeruginosa</name>
    <dbReference type="NCBI Taxonomy" id="287"/>
    <lineage>
        <taxon>Bacteria</taxon>
        <taxon>Pseudomonadati</taxon>
        <taxon>Pseudomonadota</taxon>
        <taxon>Gammaproteobacteria</taxon>
        <taxon>Pseudomonadales</taxon>
        <taxon>Pseudomonadaceae</taxon>
        <taxon>Pseudomonas</taxon>
    </lineage>
</organism>
<dbReference type="AlphaFoldDB" id="A6N5G6"/>
<reference evidence="1" key="1">
    <citation type="journal article" date="2008" name="J. Bacteriol.">
        <title>Hybrid pathogenicity island PAGI-5 contributes to the highly virulent phenotype of a Pseudomonas aeruginosa isolate in mammals.</title>
        <authorList>
            <person name="Battle S.E."/>
            <person name="Meyer F."/>
            <person name="Rello J."/>
            <person name="Kung V.L."/>
            <person name="Hauser A.R."/>
        </authorList>
    </citation>
    <scope>NUCLEOTIDE SEQUENCE</scope>
    <source>
        <strain evidence="1">PSE9</strain>
    </source>
</reference>
<name>A6N5G6_PSEAI</name>
<sequence length="96" mass="10908">MEITMNTYPERLPALLNIGVHAAQSRFEYIQCKGRVDEFGDAGLSIELYVIQDAIEALAQADCEHGCDSSTSPVLQYYGLVERYQKARRKEEHLSR</sequence>